<dbReference type="Pfam" id="PF00583">
    <property type="entry name" value="Acetyltransf_1"/>
    <property type="match status" value="1"/>
</dbReference>
<organism evidence="3 4">
    <name type="scientific">Bacteroides fragilis</name>
    <dbReference type="NCBI Taxonomy" id="817"/>
    <lineage>
        <taxon>Bacteria</taxon>
        <taxon>Pseudomonadati</taxon>
        <taxon>Bacteroidota</taxon>
        <taxon>Bacteroidia</taxon>
        <taxon>Bacteroidales</taxon>
        <taxon>Bacteroidaceae</taxon>
        <taxon>Bacteroides</taxon>
    </lineage>
</organism>
<proteinExistence type="predicted"/>
<dbReference type="InterPro" id="IPR050769">
    <property type="entry name" value="NAT_camello-type"/>
</dbReference>
<evidence type="ECO:0000313" key="3">
    <source>
        <dbReference type="EMBL" id="RGV50446.1"/>
    </source>
</evidence>
<gene>
    <name evidence="3" type="ORF">DWW08_16955</name>
</gene>
<sequence length="160" mass="18607">MIEIEKYSERDKDEIIAIVLHCQNDGTRPLVSVEDQPELLCIREKYIDNGGCFWVAKENGKVVGTIGLMNKGNGLCILKKFFVYKPYRGNPHHLGQQLYTVFLDFAKVHGFSKIILDTPKNTDRAHSFYEKSGFKKIEKEELPIKYDYPYDDSLFFYLDL</sequence>
<evidence type="ECO:0000259" key="2">
    <source>
        <dbReference type="PROSITE" id="PS51186"/>
    </source>
</evidence>
<dbReference type="GO" id="GO:0008080">
    <property type="term" value="F:N-acetyltransferase activity"/>
    <property type="evidence" value="ECO:0007669"/>
    <property type="project" value="InterPro"/>
</dbReference>
<evidence type="ECO:0000256" key="1">
    <source>
        <dbReference type="ARBA" id="ARBA00022679"/>
    </source>
</evidence>
<dbReference type="PANTHER" id="PTHR13947">
    <property type="entry name" value="GNAT FAMILY N-ACETYLTRANSFERASE"/>
    <property type="match status" value="1"/>
</dbReference>
<dbReference type="EMBL" id="QRZH01000016">
    <property type="protein sequence ID" value="RGV50446.1"/>
    <property type="molecule type" value="Genomic_DNA"/>
</dbReference>
<evidence type="ECO:0000313" key="4">
    <source>
        <dbReference type="Proteomes" id="UP000286270"/>
    </source>
</evidence>
<reference evidence="3 4" key="1">
    <citation type="submission" date="2018-08" db="EMBL/GenBank/DDBJ databases">
        <title>A genome reference for cultivated species of the human gut microbiota.</title>
        <authorList>
            <person name="Zou Y."/>
            <person name="Xue W."/>
            <person name="Luo G."/>
        </authorList>
    </citation>
    <scope>NUCLEOTIDE SEQUENCE [LARGE SCALE GENOMIC DNA]</scope>
    <source>
        <strain evidence="3 4">AF14-26</strain>
    </source>
</reference>
<dbReference type="AlphaFoldDB" id="A0A412XZ18"/>
<dbReference type="InterPro" id="IPR016181">
    <property type="entry name" value="Acyl_CoA_acyltransferase"/>
</dbReference>
<dbReference type="Gene3D" id="3.40.630.30">
    <property type="match status" value="1"/>
</dbReference>
<dbReference type="PROSITE" id="PS51186">
    <property type="entry name" value="GNAT"/>
    <property type="match status" value="1"/>
</dbReference>
<dbReference type="PANTHER" id="PTHR13947:SF37">
    <property type="entry name" value="LD18367P"/>
    <property type="match status" value="1"/>
</dbReference>
<keyword evidence="1 3" id="KW-0808">Transferase</keyword>
<dbReference type="CDD" id="cd04301">
    <property type="entry name" value="NAT_SF"/>
    <property type="match status" value="1"/>
</dbReference>
<protein>
    <submittedName>
        <fullName evidence="3">GNAT family N-acetyltransferase</fullName>
    </submittedName>
</protein>
<comment type="caution">
    <text evidence="3">The sequence shown here is derived from an EMBL/GenBank/DDBJ whole genome shotgun (WGS) entry which is preliminary data.</text>
</comment>
<name>A0A412XZ18_BACFG</name>
<dbReference type="RefSeq" id="WP_122143162.1">
    <property type="nucleotide sequence ID" value="NZ_JAFKPL010000003.1"/>
</dbReference>
<feature type="domain" description="N-acetyltransferase" evidence="2">
    <location>
        <begin position="2"/>
        <end position="160"/>
    </location>
</feature>
<dbReference type="SUPFAM" id="SSF55729">
    <property type="entry name" value="Acyl-CoA N-acyltransferases (Nat)"/>
    <property type="match status" value="1"/>
</dbReference>
<dbReference type="Proteomes" id="UP000286270">
    <property type="component" value="Unassembled WGS sequence"/>
</dbReference>
<accession>A0A412XZ18</accession>
<dbReference type="InterPro" id="IPR000182">
    <property type="entry name" value="GNAT_dom"/>
</dbReference>